<accession>B5VL05</accession>
<evidence type="ECO:0000313" key="2">
    <source>
        <dbReference type="Proteomes" id="UP000008988"/>
    </source>
</evidence>
<dbReference type="EMBL" id="ABSV01001260">
    <property type="protein sequence ID" value="EDZ71394.1"/>
    <property type="molecule type" value="Genomic_DNA"/>
</dbReference>
<reference evidence="1 2" key="1">
    <citation type="journal article" date="2008" name="FEMS Yeast Res.">
        <title>Comparative genome analysis of a Saccharomyces cerevisiae wine strain.</title>
        <authorList>
            <person name="Borneman A.R."/>
            <person name="Forgan A.H."/>
            <person name="Pretorius I.S."/>
            <person name="Chambers P.J."/>
        </authorList>
    </citation>
    <scope>NUCLEOTIDE SEQUENCE [LARGE SCALE GENOMIC DNA]</scope>
    <source>
        <strain evidence="1 2">AWRI1631</strain>
    </source>
</reference>
<evidence type="ECO:0000313" key="1">
    <source>
        <dbReference type="EMBL" id="EDZ71394.1"/>
    </source>
</evidence>
<dbReference type="Proteomes" id="UP000008988">
    <property type="component" value="Unassembled WGS sequence"/>
</dbReference>
<proteinExistence type="predicted"/>
<protein>
    <submittedName>
        <fullName evidence="1">Uncharacterized protein</fullName>
    </submittedName>
</protein>
<sequence length="203" mass="23405">MIGQILTHCIPFWGINFIGKILEFNNLAFRSGTEGLTHIIEQKQFKIHSIAMRLPEAPYLFAIWTDKSVFMIKSPWICLVETGMNEHNIQIRTVIINHQSFQETIVQSIIWIQFGKFLNVGFNFLLRLLVLLVILFKIMLEQGETLVIIFLIEETIKFKFSPHLIVWHIQGMGSSDESVFVTFTGSALRNHLIIPGRPINIIV</sequence>
<name>B5VL05_YEAS6</name>
<comment type="caution">
    <text evidence="1">The sequence shown here is derived from an EMBL/GenBank/DDBJ whole genome shotgun (WGS) entry which is preliminary data.</text>
</comment>
<organism evidence="1 2">
    <name type="scientific">Saccharomyces cerevisiae (strain AWRI1631)</name>
    <name type="common">Baker's yeast</name>
    <dbReference type="NCBI Taxonomy" id="545124"/>
    <lineage>
        <taxon>Eukaryota</taxon>
        <taxon>Fungi</taxon>
        <taxon>Dikarya</taxon>
        <taxon>Ascomycota</taxon>
        <taxon>Saccharomycotina</taxon>
        <taxon>Saccharomycetes</taxon>
        <taxon>Saccharomycetales</taxon>
        <taxon>Saccharomycetaceae</taxon>
        <taxon>Saccharomyces</taxon>
    </lineage>
</organism>
<dbReference type="AlphaFoldDB" id="B5VL05"/>
<gene>
    <name evidence="1" type="ORF">AWRI1631_100290</name>
</gene>